<dbReference type="EMBL" id="JAVLET010000007">
    <property type="protein sequence ID" value="KAL0468491.1"/>
    <property type="molecule type" value="Genomic_DNA"/>
</dbReference>
<accession>A0ABR3D716</accession>
<gene>
    <name evidence="1" type="ORF">QR685DRAFT_555651</name>
</gene>
<evidence type="ECO:0000313" key="2">
    <source>
        <dbReference type="Proteomes" id="UP001451303"/>
    </source>
</evidence>
<keyword evidence="2" id="KW-1185">Reference proteome</keyword>
<organism evidence="1 2">
    <name type="scientific">Neurospora intermedia</name>
    <dbReference type="NCBI Taxonomy" id="5142"/>
    <lineage>
        <taxon>Eukaryota</taxon>
        <taxon>Fungi</taxon>
        <taxon>Dikarya</taxon>
        <taxon>Ascomycota</taxon>
        <taxon>Pezizomycotina</taxon>
        <taxon>Sordariomycetes</taxon>
        <taxon>Sordariomycetidae</taxon>
        <taxon>Sordariales</taxon>
        <taxon>Sordariaceae</taxon>
        <taxon>Neurospora</taxon>
    </lineage>
</organism>
<sequence length="100" mass="11487">MVNEFANSPVPINAQRRMNMARAIVELAIDSLKAHRNLKWLADLAKQELERSLRTNVTSQLRVKHNQKILLWQKVVSVIEGKECQVLVRIKARDCGVEVE</sequence>
<comment type="caution">
    <text evidence="1">The sequence shown here is derived from an EMBL/GenBank/DDBJ whole genome shotgun (WGS) entry which is preliminary data.</text>
</comment>
<name>A0ABR3D716_NEUIN</name>
<protein>
    <submittedName>
        <fullName evidence="1">Uncharacterized protein</fullName>
    </submittedName>
</protein>
<reference evidence="1 2" key="1">
    <citation type="submission" date="2023-09" db="EMBL/GenBank/DDBJ databases">
        <title>Multi-omics analysis of a traditional fermented food reveals byproduct-associated fungal strains for waste-to-food upcycling.</title>
        <authorList>
            <consortium name="Lawrence Berkeley National Laboratory"/>
            <person name="Rekdal V.M."/>
            <person name="Villalobos-Escobedo J.M."/>
            <person name="Rodriguez-Valeron N."/>
            <person name="Garcia M.O."/>
            <person name="Vasquez D.P."/>
            <person name="Damayanti I."/>
            <person name="Sorensen P.M."/>
            <person name="Baidoo E.E."/>
            <person name="De Carvalho A.C."/>
            <person name="Riley R."/>
            <person name="Lipzen A."/>
            <person name="He G."/>
            <person name="Yan M."/>
            <person name="Haridas S."/>
            <person name="Daum C."/>
            <person name="Yoshinaga Y."/>
            <person name="Ng V."/>
            <person name="Grigoriev I.V."/>
            <person name="Munk R."/>
            <person name="Nuraida L."/>
            <person name="Wijaya C.H."/>
            <person name="Morales P.-C."/>
            <person name="Keasling J.D."/>
        </authorList>
    </citation>
    <scope>NUCLEOTIDE SEQUENCE [LARGE SCALE GENOMIC DNA]</scope>
    <source>
        <strain evidence="1 2">FGSC 2613</strain>
    </source>
</reference>
<evidence type="ECO:0000313" key="1">
    <source>
        <dbReference type="EMBL" id="KAL0468491.1"/>
    </source>
</evidence>
<dbReference type="Proteomes" id="UP001451303">
    <property type="component" value="Unassembled WGS sequence"/>
</dbReference>
<proteinExistence type="predicted"/>